<dbReference type="HOGENOM" id="CLU_3341482_0_0_9"/>
<evidence type="ECO:0000256" key="1">
    <source>
        <dbReference type="SAM" id="MobiDB-lite"/>
    </source>
</evidence>
<gene>
    <name evidence="2" type="ordered locus">Athe_2629</name>
</gene>
<evidence type="ECO:0000313" key="3">
    <source>
        <dbReference type="Proteomes" id="UP000007723"/>
    </source>
</evidence>
<protein>
    <submittedName>
        <fullName evidence="2">Uncharacterized protein</fullName>
    </submittedName>
</protein>
<evidence type="ECO:0000313" key="2">
    <source>
        <dbReference type="EMBL" id="ACM61694.1"/>
    </source>
</evidence>
<name>B9MPR1_CALBD</name>
<dbReference type="AlphaFoldDB" id="B9MPR1"/>
<proteinExistence type="predicted"/>
<accession>B9MPR1</accession>
<feature type="region of interest" description="Disordered" evidence="1">
    <location>
        <begin position="1"/>
        <end position="37"/>
    </location>
</feature>
<dbReference type="Proteomes" id="UP000007723">
    <property type="component" value="Chromosome"/>
</dbReference>
<organism evidence="2 3">
    <name type="scientific">Caldicellulosiruptor bescii (strain ATCC BAA-1888 / DSM 6725 / KCTC 15123 / Z-1320)</name>
    <name type="common">Anaerocellum thermophilum</name>
    <dbReference type="NCBI Taxonomy" id="521460"/>
    <lineage>
        <taxon>Bacteria</taxon>
        <taxon>Bacillati</taxon>
        <taxon>Bacillota</taxon>
        <taxon>Bacillota incertae sedis</taxon>
        <taxon>Caldicellulosiruptorales</taxon>
        <taxon>Caldicellulosiruptoraceae</taxon>
        <taxon>Caldicellulosiruptor</taxon>
    </lineage>
</organism>
<dbReference type="EMBL" id="CP001393">
    <property type="protein sequence ID" value="ACM61694.1"/>
    <property type="molecule type" value="Genomic_DNA"/>
</dbReference>
<dbReference type="KEGG" id="ate:Athe_2629"/>
<reference evidence="3" key="1">
    <citation type="submission" date="2009-01" db="EMBL/GenBank/DDBJ databases">
        <title>Complete sequence of chromosome of Anaerocellum thermophilum DSM 6725.</title>
        <authorList>
            <person name="Lucas S."/>
            <person name="Copeland A."/>
            <person name="Lapidus A."/>
            <person name="Glavina del Rio T."/>
            <person name="Tice H."/>
            <person name="Bruce D."/>
            <person name="Goodwin L."/>
            <person name="Pitluck S."/>
            <person name="Sims D."/>
            <person name="Meincke L."/>
            <person name="Brettin T."/>
            <person name="Detter J.C."/>
            <person name="Han C."/>
            <person name="Larimer F."/>
            <person name="Land M."/>
            <person name="Hauser L."/>
            <person name="Kyrpides N."/>
            <person name="Ovchinnikova G."/>
            <person name="Kataeva I."/>
            <person name="Adams M.W.W."/>
        </authorList>
    </citation>
    <scope>NUCLEOTIDE SEQUENCE [LARGE SCALE GENOMIC DNA]</scope>
    <source>
        <strain evidence="3">ATCC BAA-1888 / DSM 6725 / Z-1320</strain>
    </source>
</reference>
<sequence length="37" mass="4037">MKLGLQEAGKSGKLHKKAVISNSKKENPTRIVIVPVH</sequence>
<dbReference type="STRING" id="521460.Athe_2629"/>